<dbReference type="OrthoDB" id="28514at2157"/>
<protein>
    <submittedName>
        <fullName evidence="8">Type II secretion system protein</fullName>
    </submittedName>
</protein>
<evidence type="ECO:0000256" key="3">
    <source>
        <dbReference type="ARBA" id="ARBA00022692"/>
    </source>
</evidence>
<evidence type="ECO:0000256" key="6">
    <source>
        <dbReference type="SAM" id="Phobius"/>
    </source>
</evidence>
<dbReference type="STRING" id="384616.Pisl_1402"/>
<feature type="transmembrane region" description="Helical" evidence="6">
    <location>
        <begin position="50"/>
        <end position="69"/>
    </location>
</feature>
<dbReference type="eggNOG" id="arCOG01812">
    <property type="taxonomic scope" value="Archaea"/>
</dbReference>
<gene>
    <name evidence="8" type="ordered locus">Pisl_1402</name>
</gene>
<sequence>MRGLLYELYRQSGLAFSYRRYLATLTAAPAGAAAAAGAAGLLLLGPAAGAAFAAIAGLLAFAGLLLYPVHLVSARRSHFENNFVYTLSVLLPLLAAGVPLGRAVTRLAEVEDDRYIARELALAAREMVVMGSSPEEALRNSAARVPSPTYRETVEVLTKAARITQRVDLVLLARLDWMLRAKQVRAQSLVRSLSLMFEVFVVAVMLLPIMVYIVALSFSPLGALQVGGLALDPLTLMVLIGLVYTPVMGVVFYLIFDSITKI</sequence>
<feature type="transmembrane region" description="Helical" evidence="6">
    <location>
        <begin position="234"/>
        <end position="256"/>
    </location>
</feature>
<evidence type="ECO:0000313" key="9">
    <source>
        <dbReference type="Proteomes" id="UP000002595"/>
    </source>
</evidence>
<dbReference type="InterPro" id="IPR042094">
    <property type="entry name" value="T2SS_GspF_sf"/>
</dbReference>
<evidence type="ECO:0000256" key="4">
    <source>
        <dbReference type="ARBA" id="ARBA00022989"/>
    </source>
</evidence>
<dbReference type="Pfam" id="PF00482">
    <property type="entry name" value="T2SSF"/>
    <property type="match status" value="1"/>
</dbReference>
<evidence type="ECO:0000256" key="5">
    <source>
        <dbReference type="ARBA" id="ARBA00023136"/>
    </source>
</evidence>
<proteinExistence type="predicted"/>
<dbReference type="InterPro" id="IPR018076">
    <property type="entry name" value="T2SS_GspF_dom"/>
</dbReference>
<feature type="transmembrane region" description="Helical" evidence="6">
    <location>
        <begin position="21"/>
        <end position="44"/>
    </location>
</feature>
<dbReference type="GO" id="GO:0005886">
    <property type="term" value="C:plasma membrane"/>
    <property type="evidence" value="ECO:0007669"/>
    <property type="project" value="UniProtKB-SubCell"/>
</dbReference>
<comment type="subcellular location">
    <subcellularLocation>
        <location evidence="1">Cell membrane</location>
        <topology evidence="1">Multi-pass membrane protein</topology>
    </subcellularLocation>
</comment>
<dbReference type="GeneID" id="4616680"/>
<dbReference type="RefSeq" id="WP_011763136.1">
    <property type="nucleotide sequence ID" value="NC_008701.1"/>
</dbReference>
<organism evidence="8 9">
    <name type="scientific">Pyrobaculum islandicum (strain DSM 4184 / JCM 9189 / GEO3)</name>
    <dbReference type="NCBI Taxonomy" id="384616"/>
    <lineage>
        <taxon>Archaea</taxon>
        <taxon>Thermoproteota</taxon>
        <taxon>Thermoprotei</taxon>
        <taxon>Thermoproteales</taxon>
        <taxon>Thermoproteaceae</taxon>
        <taxon>Pyrobaculum</taxon>
    </lineage>
</organism>
<reference evidence="8" key="1">
    <citation type="submission" date="2006-12" db="EMBL/GenBank/DDBJ databases">
        <title>Complete sequence of Pyrobaculum islandicum DSM 4184.</title>
        <authorList>
            <person name="Copeland A."/>
            <person name="Lucas S."/>
            <person name="Lapidus A."/>
            <person name="Barry K."/>
            <person name="Detter J.C."/>
            <person name="Glavina del Rio T."/>
            <person name="Dalin E."/>
            <person name="Tice H."/>
            <person name="Pitluck S."/>
            <person name="Meincke L."/>
            <person name="Brettin T."/>
            <person name="Bruce D."/>
            <person name="Han C."/>
            <person name="Tapia R."/>
            <person name="Gilna P."/>
            <person name="Schmutz J."/>
            <person name="Larimer F."/>
            <person name="Land M."/>
            <person name="Hauser L."/>
            <person name="Kyrpides N."/>
            <person name="Mikhailova N."/>
            <person name="Cozen A.E."/>
            <person name="Fitz-Gibbon S.T."/>
            <person name="House C.H."/>
            <person name="Saltikov C."/>
            <person name="Lowe T."/>
            <person name="Richardson P."/>
        </authorList>
    </citation>
    <scope>NUCLEOTIDE SEQUENCE [LARGE SCALE GENOMIC DNA]</scope>
    <source>
        <strain evidence="8">DSM 4184</strain>
    </source>
</reference>
<keyword evidence="3 6" id="KW-0812">Transmembrane</keyword>
<keyword evidence="5 6" id="KW-0472">Membrane</keyword>
<dbReference type="HOGENOM" id="CLU_1072072_0_0_2"/>
<keyword evidence="4 6" id="KW-1133">Transmembrane helix</keyword>
<evidence type="ECO:0000313" key="8">
    <source>
        <dbReference type="EMBL" id="ABL88561.1"/>
    </source>
</evidence>
<keyword evidence="9" id="KW-1185">Reference proteome</keyword>
<evidence type="ECO:0000259" key="7">
    <source>
        <dbReference type="Pfam" id="PF00482"/>
    </source>
</evidence>
<name>A1RUC9_PYRIL</name>
<feature type="domain" description="Type II secretion system protein GspF" evidence="7">
    <location>
        <begin position="88"/>
        <end position="214"/>
    </location>
</feature>
<feature type="transmembrane region" description="Helical" evidence="6">
    <location>
        <begin position="195"/>
        <end position="214"/>
    </location>
</feature>
<keyword evidence="2" id="KW-1003">Cell membrane</keyword>
<dbReference type="Proteomes" id="UP000002595">
    <property type="component" value="Chromosome"/>
</dbReference>
<dbReference type="KEGG" id="pis:Pisl_1402"/>
<evidence type="ECO:0000256" key="2">
    <source>
        <dbReference type="ARBA" id="ARBA00022475"/>
    </source>
</evidence>
<dbReference type="AlphaFoldDB" id="A1RUC9"/>
<dbReference type="Gene3D" id="1.20.81.30">
    <property type="entry name" value="Type II secretion system (T2SS), domain F"/>
    <property type="match status" value="1"/>
</dbReference>
<dbReference type="EMBL" id="CP000504">
    <property type="protein sequence ID" value="ABL88561.1"/>
    <property type="molecule type" value="Genomic_DNA"/>
</dbReference>
<dbReference type="InterPro" id="IPR056569">
    <property type="entry name" value="ArlJ-like"/>
</dbReference>
<dbReference type="PANTHER" id="PTHR35402">
    <property type="entry name" value="INTEGRAL MEMBRANE PROTEIN-RELATED"/>
    <property type="match status" value="1"/>
</dbReference>
<evidence type="ECO:0000256" key="1">
    <source>
        <dbReference type="ARBA" id="ARBA00004651"/>
    </source>
</evidence>
<accession>A1RUC9</accession>
<dbReference type="PANTHER" id="PTHR35402:SF1">
    <property type="entry name" value="TYPE II SECRETION SYSTEM PROTEIN GSPF DOMAIN-CONTAINING PROTEIN"/>
    <property type="match status" value="1"/>
</dbReference>